<evidence type="ECO:0000313" key="1">
    <source>
        <dbReference type="EMBL" id="KAI7997702.1"/>
    </source>
</evidence>
<protein>
    <submittedName>
        <fullName evidence="1">Uncharacterized protein</fullName>
    </submittedName>
</protein>
<keyword evidence="2" id="KW-1185">Reference proteome</keyword>
<sequence>MGIFTGHCGTNLDHGVVAVGYGTKDGVDYWVVRNSWDSNWGENGEWDQPPVGMRPPDSIPIKDYAIETPLKKSSAVVEGDLYYEVKINFSTNRDIAAINFVFEGALGMLSSMLLKSKELIPKVKTGESRYPNRKTRALRGSMRSILL</sequence>
<reference evidence="1 2" key="1">
    <citation type="journal article" date="2022" name="Plant J.">
        <title>Chromosome-level genome of Camellia lanceoleosa provides a valuable resource for understanding genome evolution and self-incompatibility.</title>
        <authorList>
            <person name="Gong W."/>
            <person name="Xiao S."/>
            <person name="Wang L."/>
            <person name="Liao Z."/>
            <person name="Chang Y."/>
            <person name="Mo W."/>
            <person name="Hu G."/>
            <person name="Li W."/>
            <person name="Zhao G."/>
            <person name="Zhu H."/>
            <person name="Hu X."/>
            <person name="Ji K."/>
            <person name="Xiang X."/>
            <person name="Song Q."/>
            <person name="Yuan D."/>
            <person name="Jin S."/>
            <person name="Zhang L."/>
        </authorList>
    </citation>
    <scope>NUCLEOTIDE SEQUENCE [LARGE SCALE GENOMIC DNA]</scope>
    <source>
        <strain evidence="1">SQ_2022a</strain>
    </source>
</reference>
<proteinExistence type="predicted"/>
<name>A0ACC0GBD4_9ERIC</name>
<dbReference type="EMBL" id="CM045767">
    <property type="protein sequence ID" value="KAI7997702.1"/>
    <property type="molecule type" value="Genomic_DNA"/>
</dbReference>
<accession>A0ACC0GBD4</accession>
<comment type="caution">
    <text evidence="1">The sequence shown here is derived from an EMBL/GenBank/DDBJ whole genome shotgun (WGS) entry which is preliminary data.</text>
</comment>
<evidence type="ECO:0000313" key="2">
    <source>
        <dbReference type="Proteomes" id="UP001060215"/>
    </source>
</evidence>
<organism evidence="1 2">
    <name type="scientific">Camellia lanceoleosa</name>
    <dbReference type="NCBI Taxonomy" id="1840588"/>
    <lineage>
        <taxon>Eukaryota</taxon>
        <taxon>Viridiplantae</taxon>
        <taxon>Streptophyta</taxon>
        <taxon>Embryophyta</taxon>
        <taxon>Tracheophyta</taxon>
        <taxon>Spermatophyta</taxon>
        <taxon>Magnoliopsida</taxon>
        <taxon>eudicotyledons</taxon>
        <taxon>Gunneridae</taxon>
        <taxon>Pentapetalae</taxon>
        <taxon>asterids</taxon>
        <taxon>Ericales</taxon>
        <taxon>Theaceae</taxon>
        <taxon>Camellia</taxon>
    </lineage>
</organism>
<gene>
    <name evidence="1" type="ORF">LOK49_LG10G02257</name>
</gene>
<dbReference type="Proteomes" id="UP001060215">
    <property type="component" value="Chromosome 10"/>
</dbReference>